<dbReference type="Gene3D" id="3.20.20.140">
    <property type="entry name" value="Metal-dependent hydrolases"/>
    <property type="match status" value="1"/>
</dbReference>
<dbReference type="SUPFAM" id="SSF51556">
    <property type="entry name" value="Metallo-dependent hydrolases"/>
    <property type="match status" value="1"/>
</dbReference>
<dbReference type="PROSITE" id="PS51273">
    <property type="entry name" value="GATASE_TYPE_1"/>
    <property type="match status" value="1"/>
</dbReference>
<evidence type="ECO:0000313" key="1">
    <source>
        <dbReference type="EMBL" id="MDM8326472.1"/>
    </source>
</evidence>
<dbReference type="InterPro" id="IPR029062">
    <property type="entry name" value="Class_I_gatase-like"/>
</dbReference>
<sequence>MATTLSFDISSEYSNLHSRFPNHKKGAPLIGITGNFSDGNLTLAPGYYQSVVQAGGVPLIIPPYEDMQLLLNMLDSLDGILLSGGGDINPLFLDEEPKPGLHSINPYRDRQELMLVRLAANRQIPILGICRGIQIMNAALGGSLYQDIYSETDGTLLKHSQDMDRAFASHTVDIAADSLLHRIMRTEKLPVNSFHHQAVKSPAPGFRVSATAPDGVIEAIESTEYKSMLGVQWHPECFLLNHDKCMMPLFGWLIKEAKSFREAKRIHKRLLTLDTHCDTPMFFDRNINFAARDPQIKVDLHKMTEGRQDATIMVAYLPQKERTEEALLAATAKADQLLDEIERMAAMNYTAVDIAYTPADLFRLKRDGKKAIMLGIENGYAIGKDLNNVERFRKRGVVYMTLCHNGNNDICGSARYNDENLGVSEFGEQVIKEMNRVGMVVDLSHAGERTFYETLEISPLPPVCSHSSCRSLCNHPRNLTDEQLKAIARKGGTVQICLYSGFLHSSREATICDAVEHLHHAVNIMGIDHVGIGSDFDGDGGIIGCNDSSELINFTRRLLFERYSEQDIQKIWGGNFLRIMEEVQKQAGR</sequence>
<dbReference type="CDD" id="cd01301">
    <property type="entry name" value="rDP_like"/>
    <property type="match status" value="1"/>
</dbReference>
<keyword evidence="1" id="KW-0378">Hydrolase</keyword>
<dbReference type="PROSITE" id="PS51365">
    <property type="entry name" value="RENAL_DIPEPTIDASE_2"/>
    <property type="match status" value="1"/>
</dbReference>
<evidence type="ECO:0000313" key="2">
    <source>
        <dbReference type="Proteomes" id="UP001169458"/>
    </source>
</evidence>
<protein>
    <submittedName>
        <fullName evidence="1">Gamma-glutamyl-gamma-aminobutyrate hydrolase family protein</fullName>
    </submittedName>
</protein>
<dbReference type="SUPFAM" id="SSF52317">
    <property type="entry name" value="Class I glutamine amidotransferase-like"/>
    <property type="match status" value="1"/>
</dbReference>
<reference evidence="2" key="1">
    <citation type="submission" date="2023-07" db="EMBL/GenBank/DDBJ databases">
        <title>Identification and characterization of horizontal gene transfer across gut microbiota members of farm animals based on homology search.</title>
        <authorList>
            <person name="Schwarzerova J."/>
            <person name="Nykrynova M."/>
            <person name="Jureckova K."/>
            <person name="Cejkova D."/>
            <person name="Rychlik I."/>
        </authorList>
    </citation>
    <scope>NUCLEOTIDE SEQUENCE [LARGE SCALE GENOMIC DNA]</scope>
    <source>
        <strain evidence="2">109_WCHN</strain>
    </source>
</reference>
<dbReference type="InterPro" id="IPR032466">
    <property type="entry name" value="Metal_Hydrolase"/>
</dbReference>
<dbReference type="Proteomes" id="UP001169458">
    <property type="component" value="Unassembled WGS sequence"/>
</dbReference>
<dbReference type="PANTHER" id="PTHR10443">
    <property type="entry name" value="MICROSOMAL DIPEPTIDASE"/>
    <property type="match status" value="1"/>
</dbReference>
<accession>A0ABT7VJM0</accession>
<dbReference type="InterPro" id="IPR011697">
    <property type="entry name" value="Peptidase_C26"/>
</dbReference>
<dbReference type="CDD" id="cd01745">
    <property type="entry name" value="GATase1_2"/>
    <property type="match status" value="1"/>
</dbReference>
<dbReference type="InterPro" id="IPR008257">
    <property type="entry name" value="Pept_M19"/>
</dbReference>
<keyword evidence="2" id="KW-1185">Reference proteome</keyword>
<dbReference type="Pfam" id="PF01244">
    <property type="entry name" value="Peptidase_M19"/>
    <property type="match status" value="1"/>
</dbReference>
<dbReference type="Pfam" id="PF07722">
    <property type="entry name" value="Peptidase_C26"/>
    <property type="match status" value="1"/>
</dbReference>
<organism evidence="1 2">
    <name type="scientific">Bacteroides gallinaceum</name>
    <dbReference type="NCBI Taxonomy" id="1462571"/>
    <lineage>
        <taxon>Bacteria</taxon>
        <taxon>Pseudomonadati</taxon>
        <taxon>Bacteroidota</taxon>
        <taxon>Bacteroidia</taxon>
        <taxon>Bacteroidales</taxon>
        <taxon>Bacteroidaceae</taxon>
        <taxon>Bacteroides</taxon>
    </lineage>
</organism>
<dbReference type="Gene3D" id="3.40.50.880">
    <property type="match status" value="1"/>
</dbReference>
<dbReference type="RefSeq" id="WP_289561447.1">
    <property type="nucleotide sequence ID" value="NZ_JAUDEN010000053.1"/>
</dbReference>
<gene>
    <name evidence="1" type="ORF">QUW60_14790</name>
</gene>
<comment type="caution">
    <text evidence="1">The sequence shown here is derived from an EMBL/GenBank/DDBJ whole genome shotgun (WGS) entry which is preliminary data.</text>
</comment>
<dbReference type="GO" id="GO:0016787">
    <property type="term" value="F:hydrolase activity"/>
    <property type="evidence" value="ECO:0007669"/>
    <property type="project" value="UniProtKB-KW"/>
</dbReference>
<dbReference type="PANTHER" id="PTHR10443:SF12">
    <property type="entry name" value="DIPEPTIDASE"/>
    <property type="match status" value="1"/>
</dbReference>
<proteinExistence type="predicted"/>
<name>A0ABT7VJM0_9BACE</name>
<dbReference type="EMBL" id="JAUDEN010000053">
    <property type="protein sequence ID" value="MDM8326472.1"/>
    <property type="molecule type" value="Genomic_DNA"/>
</dbReference>